<dbReference type="EMBL" id="CP024422">
    <property type="protein sequence ID" value="ATQ56446.1"/>
    <property type="molecule type" value="Genomic_DNA"/>
</dbReference>
<dbReference type="GO" id="GO:0016788">
    <property type="term" value="F:hydrolase activity, acting on ester bonds"/>
    <property type="evidence" value="ECO:0007669"/>
    <property type="project" value="UniProtKB-ARBA"/>
</dbReference>
<evidence type="ECO:0000313" key="1">
    <source>
        <dbReference type="EMBL" id="ATQ56446.1"/>
    </source>
</evidence>
<dbReference type="InterPro" id="IPR036514">
    <property type="entry name" value="SGNH_hydro_sf"/>
</dbReference>
<dbReference type="RefSeq" id="WP_099649254.1">
    <property type="nucleotide sequence ID" value="NZ_CP024422.1"/>
</dbReference>
<proteinExistence type="predicted"/>
<evidence type="ECO:0000313" key="2">
    <source>
        <dbReference type="Proteomes" id="UP000229314"/>
    </source>
</evidence>
<accession>A0A2D2C1S8</accession>
<dbReference type="Proteomes" id="UP000229314">
    <property type="component" value="Chromosome"/>
</dbReference>
<reference evidence="1 2" key="1">
    <citation type="submission" date="2017-10" db="EMBL/GenBank/DDBJ databases">
        <title>Complete genome sequence of Paracoccus yeei TT13 isolated from human skin.</title>
        <authorList>
            <person name="Lee K."/>
            <person name="Lim J.Y."/>
            <person name="Hwang I."/>
        </authorList>
    </citation>
    <scope>NUCLEOTIDE SEQUENCE [LARGE SCALE GENOMIC DNA]</scope>
    <source>
        <strain evidence="1 2">TT13</strain>
    </source>
</reference>
<dbReference type="Gene3D" id="3.40.50.1110">
    <property type="entry name" value="SGNH hydrolase"/>
    <property type="match status" value="1"/>
</dbReference>
<dbReference type="GeneID" id="78898374"/>
<protein>
    <submittedName>
        <fullName evidence="1">Uncharacterized protein</fullName>
    </submittedName>
</protein>
<name>A0A2D2C1S8_9RHOB</name>
<dbReference type="AlphaFoldDB" id="A0A2D2C1S8"/>
<sequence>MLRDLHRFWPPRRLGSLAGGGRAPGFPRAPATPDTAILLFAGHSMDQTPWGGVTSDGQHGGILYSDWPGPTLSDFVSFGSAQQVWELNGNLRNSPYDVVIASEVTLDFVNGYPALDSSSAANTMQHLGWYAAQAARRDAELVMLMPWSGPVTGDLDANGARFFEGIRRWLIEHYGRPVWIIPAGPFVAACRAAGYSDGDIYTDGLHLRQQFARGVSYLTYSFLTQQRCPFVRPGDEAVDQIAWDILTNWECAGMGGTITIPVPPYADPLPNPRPWSALTLDTAPGALSALTLSNVTDSALSASTTNAGRRVVSWPVSWPEGTVVTFDLTNSHTFYARLDDDDGLNNPGTVEFQSGGFPPGTDVAVSHTVTATGAARGFFGFLMVTGSASFSISNFRVRLP</sequence>
<gene>
    <name evidence="1" type="ORF">PYTT13_11965</name>
</gene>
<organism evidence="1 2">
    <name type="scientific">Paracoccus yeei</name>
    <dbReference type="NCBI Taxonomy" id="147645"/>
    <lineage>
        <taxon>Bacteria</taxon>
        <taxon>Pseudomonadati</taxon>
        <taxon>Pseudomonadota</taxon>
        <taxon>Alphaproteobacteria</taxon>
        <taxon>Rhodobacterales</taxon>
        <taxon>Paracoccaceae</taxon>
        <taxon>Paracoccus</taxon>
    </lineage>
</organism>